<comment type="caution">
    <text evidence="11">The sequence shown here is derived from an EMBL/GenBank/DDBJ whole genome shotgun (WGS) entry which is preliminary data.</text>
</comment>
<reference evidence="11 12" key="1">
    <citation type="submission" date="2020-07" db="EMBL/GenBank/DDBJ databases">
        <title>Bradyrhizobium diversity isolated from nodules of indigenous legumes of Western Australia.</title>
        <authorList>
            <person name="Klepa M.S."/>
        </authorList>
    </citation>
    <scope>NUCLEOTIDE SEQUENCE [LARGE SCALE GENOMIC DNA]</scope>
    <source>
        <strain evidence="11 12">CNPSo 4010</strain>
    </source>
</reference>
<dbReference type="Pfam" id="PF00690">
    <property type="entry name" value="Cation_ATPase_N"/>
    <property type="match status" value="1"/>
</dbReference>
<dbReference type="Pfam" id="PF13246">
    <property type="entry name" value="Cation_ATPase"/>
    <property type="match status" value="1"/>
</dbReference>
<dbReference type="Gene3D" id="3.40.50.1000">
    <property type="entry name" value="HAD superfamily/HAD-like"/>
    <property type="match status" value="1"/>
</dbReference>
<dbReference type="SFLD" id="SFLDS00003">
    <property type="entry name" value="Haloacid_Dehalogenase"/>
    <property type="match status" value="1"/>
</dbReference>
<protein>
    <submittedName>
        <fullName evidence="11">Cation-transporting P-type ATPase</fullName>
    </submittedName>
</protein>
<feature type="compositionally biased region" description="Basic and acidic residues" evidence="9">
    <location>
        <begin position="1009"/>
        <end position="1028"/>
    </location>
</feature>
<dbReference type="InterPro" id="IPR050510">
    <property type="entry name" value="Cation_transp_ATPase_P-type"/>
</dbReference>
<dbReference type="InterPro" id="IPR023299">
    <property type="entry name" value="ATPase_P-typ_cyto_dom_N"/>
</dbReference>
<keyword evidence="7" id="KW-1133">Transmembrane helix</keyword>
<keyword evidence="5" id="KW-0067">ATP-binding</keyword>
<name>A0ABS0PK31_9BRAD</name>
<dbReference type="SUPFAM" id="SSF56784">
    <property type="entry name" value="HAD-like"/>
    <property type="match status" value="1"/>
</dbReference>
<feature type="region of interest" description="Disordered" evidence="9">
    <location>
        <begin position="1009"/>
        <end position="1042"/>
    </location>
</feature>
<evidence type="ECO:0000256" key="7">
    <source>
        <dbReference type="ARBA" id="ARBA00022989"/>
    </source>
</evidence>
<evidence type="ECO:0000313" key="11">
    <source>
        <dbReference type="EMBL" id="MBH5397558.1"/>
    </source>
</evidence>
<dbReference type="SUPFAM" id="SSF81665">
    <property type="entry name" value="Calcium ATPase, transmembrane domain M"/>
    <property type="match status" value="1"/>
</dbReference>
<dbReference type="EMBL" id="JACCHP010000004">
    <property type="protein sequence ID" value="MBH5397558.1"/>
    <property type="molecule type" value="Genomic_DNA"/>
</dbReference>
<dbReference type="InterPro" id="IPR008250">
    <property type="entry name" value="ATPase_P-typ_transduc_dom_A_sf"/>
</dbReference>
<dbReference type="InterPro" id="IPR044492">
    <property type="entry name" value="P_typ_ATPase_HD_dom"/>
</dbReference>
<organism evidence="11 12">
    <name type="scientific">Bradyrhizobium agreste</name>
    <dbReference type="NCBI Taxonomy" id="2751811"/>
    <lineage>
        <taxon>Bacteria</taxon>
        <taxon>Pseudomonadati</taxon>
        <taxon>Pseudomonadota</taxon>
        <taxon>Alphaproteobacteria</taxon>
        <taxon>Hyphomicrobiales</taxon>
        <taxon>Nitrobacteraceae</taxon>
        <taxon>Bradyrhizobium</taxon>
    </lineage>
</organism>
<keyword evidence="4" id="KW-0547">Nucleotide-binding</keyword>
<evidence type="ECO:0000256" key="1">
    <source>
        <dbReference type="ARBA" id="ARBA00004141"/>
    </source>
</evidence>
<dbReference type="Gene3D" id="3.40.1110.10">
    <property type="entry name" value="Calcium-transporting ATPase, cytoplasmic domain N"/>
    <property type="match status" value="1"/>
</dbReference>
<dbReference type="SMART" id="SM00831">
    <property type="entry name" value="Cation_ATPase_N"/>
    <property type="match status" value="1"/>
</dbReference>
<dbReference type="InterPro" id="IPR059000">
    <property type="entry name" value="ATPase_P-type_domA"/>
</dbReference>
<keyword evidence="6" id="KW-1278">Translocase</keyword>
<dbReference type="InterPro" id="IPR023298">
    <property type="entry name" value="ATPase_P-typ_TM_dom_sf"/>
</dbReference>
<dbReference type="RefSeq" id="WP_197958936.1">
    <property type="nucleotide sequence ID" value="NZ_JACCHP010000004.1"/>
</dbReference>
<sequence>MSLVAPSNKSAIVPLSSRNARAQIPIAIVPLHTAVAGRVRLKIEGMRGAPAIASLLERGFAGVPGIHDVSANALTGNILIHYEDSVSIDQLVQRISGLLLGEITPAVDDPAELPWHTIETGAIASELDTSCSDGLSNARVSERLAQGLGNSIPLLHQRSELSIFLDQFQSMPVALLAGVAVVSVVTGTLLEAGAIMAVVALNAAIGFTTENQAEQTIRSLGAPASLTARVVREGAEMDVRADLLVPGDLVLLRRGTVVPADGRLVSARALTVSEAALTGESLPVVKSVETVPHTAALADRTNMVHRGTIVTGGSGTFVVVATGARSQLGRIQRLVGATNTPETPMQRHLGELGEQLVWATLAASAAVFGVGWLRGLALLQLVRSSLSVAVAAVPEGLPMVATTTLALGVEEMRRQGILVRRLEALETLASVDVVCFDKTGTLTHGSMSLEAVAIGDRVCGRQENGLVDQSGLVARPEQDRRLRMLLLVGALCSETEVEERDGQTQLSGSATEIALVQAALDHDIDVSELRRRYVRRSIQHRTEAYRFMATTHADEARVLIAVKGSPGEVLARCAFEALPDGTRQILTAARRAQIEAQNAKMAEQALRVLGMAYRELQVPGADLEAGEIQTEELIWSGLVGLADPVRSGLPALMQKLHHAGIQTIMLTGDQSTTARAVAERIGLSSDGRVKIIDTAGLDHVAPLELAAKAREAHAFARISPGQKLQIVRALQEAGSVVAMIGDGINDSPALRAADVGMAMGRNGDAAAREVADIFFANDDLASLPLAIARGRGTYTSIRNAVHYIISSNTSEILLMLAGAAVGFGEMLSPIQLLWINLISDVLPAIGLAMESVDPDVMERGPRAADERIIRSDHLSRLGSEAAVLTASAFGTAAFGAMRHGFNSPEGRTMAFGSLAVGQLLHTLNYRSSRPSKFRPAQLWAESRLVQIISGSVAAQIAAMLVPGVRNALNVAPLGLLDAGVMIAGGVLPSAIAQMRSSGPSSELNRLHFRRPDVEGRSETSCEGARRPDSQWGVTMSLPIPKV</sequence>
<dbReference type="Pfam" id="PF00689">
    <property type="entry name" value="Cation_ATPase_C"/>
    <property type="match status" value="1"/>
</dbReference>
<dbReference type="PANTHER" id="PTHR43294:SF20">
    <property type="entry name" value="P-TYPE ATPASE"/>
    <property type="match status" value="1"/>
</dbReference>
<evidence type="ECO:0000256" key="2">
    <source>
        <dbReference type="ARBA" id="ARBA00005675"/>
    </source>
</evidence>
<dbReference type="SUPFAM" id="SSF81653">
    <property type="entry name" value="Calcium ATPase, transduction domain A"/>
    <property type="match status" value="1"/>
</dbReference>
<evidence type="ECO:0000256" key="8">
    <source>
        <dbReference type="ARBA" id="ARBA00023136"/>
    </source>
</evidence>
<dbReference type="InterPro" id="IPR036412">
    <property type="entry name" value="HAD-like_sf"/>
</dbReference>
<evidence type="ECO:0000256" key="4">
    <source>
        <dbReference type="ARBA" id="ARBA00022741"/>
    </source>
</evidence>
<accession>A0ABS0PK31</accession>
<evidence type="ECO:0000256" key="3">
    <source>
        <dbReference type="ARBA" id="ARBA00022692"/>
    </source>
</evidence>
<dbReference type="Pfam" id="PF00122">
    <property type="entry name" value="E1-E2_ATPase"/>
    <property type="match status" value="1"/>
</dbReference>
<dbReference type="SUPFAM" id="SSF81660">
    <property type="entry name" value="Metal cation-transporting ATPase, ATP-binding domain N"/>
    <property type="match status" value="1"/>
</dbReference>
<keyword evidence="3" id="KW-0812">Transmembrane</keyword>
<comment type="similarity">
    <text evidence="2">Belongs to the cation transport ATPase (P-type) (TC 3.A.3) family. Type IIA subfamily.</text>
</comment>
<dbReference type="NCBIfam" id="TIGR01494">
    <property type="entry name" value="ATPase_P-type"/>
    <property type="match status" value="2"/>
</dbReference>
<comment type="subcellular location">
    <subcellularLocation>
        <location evidence="1">Membrane</location>
        <topology evidence="1">Multi-pass membrane protein</topology>
    </subcellularLocation>
</comment>
<evidence type="ECO:0000256" key="5">
    <source>
        <dbReference type="ARBA" id="ARBA00022840"/>
    </source>
</evidence>
<feature type="domain" description="Cation-transporting P-type ATPase N-terminal" evidence="10">
    <location>
        <begin position="114"/>
        <end position="188"/>
    </location>
</feature>
<dbReference type="InterPro" id="IPR004014">
    <property type="entry name" value="ATPase_P-typ_cation-transptr_N"/>
</dbReference>
<evidence type="ECO:0000256" key="6">
    <source>
        <dbReference type="ARBA" id="ARBA00022967"/>
    </source>
</evidence>
<dbReference type="PANTHER" id="PTHR43294">
    <property type="entry name" value="SODIUM/POTASSIUM-TRANSPORTING ATPASE SUBUNIT ALPHA"/>
    <property type="match status" value="1"/>
</dbReference>
<dbReference type="Proteomes" id="UP000807370">
    <property type="component" value="Unassembled WGS sequence"/>
</dbReference>
<dbReference type="Pfam" id="PF19991">
    <property type="entry name" value="HMA_2"/>
    <property type="match status" value="1"/>
</dbReference>
<dbReference type="PROSITE" id="PS00154">
    <property type="entry name" value="ATPASE_E1_E2"/>
    <property type="match status" value="1"/>
</dbReference>
<proteinExistence type="inferred from homology"/>
<keyword evidence="8" id="KW-0472">Membrane</keyword>
<dbReference type="InterPro" id="IPR023214">
    <property type="entry name" value="HAD_sf"/>
</dbReference>
<dbReference type="InterPro" id="IPR006068">
    <property type="entry name" value="ATPase_P-typ_cation-transptr_C"/>
</dbReference>
<keyword evidence="12" id="KW-1185">Reference proteome</keyword>
<dbReference type="PRINTS" id="PR00120">
    <property type="entry name" value="HATPASE"/>
</dbReference>
<dbReference type="InterPro" id="IPR001757">
    <property type="entry name" value="P_typ_ATPase"/>
</dbReference>
<dbReference type="Gene3D" id="1.20.1110.10">
    <property type="entry name" value="Calcium-transporting ATPase, transmembrane domain"/>
    <property type="match status" value="1"/>
</dbReference>
<evidence type="ECO:0000256" key="9">
    <source>
        <dbReference type="SAM" id="MobiDB-lite"/>
    </source>
</evidence>
<dbReference type="Gene3D" id="2.70.150.10">
    <property type="entry name" value="Calcium-transporting ATPase, cytoplasmic transduction domain A"/>
    <property type="match status" value="1"/>
</dbReference>
<evidence type="ECO:0000313" key="12">
    <source>
        <dbReference type="Proteomes" id="UP000807370"/>
    </source>
</evidence>
<dbReference type="InterPro" id="IPR018303">
    <property type="entry name" value="ATPase_P-typ_P_site"/>
</dbReference>
<dbReference type="SFLD" id="SFLDG00002">
    <property type="entry name" value="C1.7:_P-type_atpase_like"/>
    <property type="match status" value="1"/>
</dbReference>
<dbReference type="SFLD" id="SFLDF00027">
    <property type="entry name" value="p-type_atpase"/>
    <property type="match status" value="1"/>
</dbReference>
<dbReference type="PRINTS" id="PR00119">
    <property type="entry name" value="CATATPASE"/>
</dbReference>
<gene>
    <name evidence="11" type="ORF">HZZ13_07090</name>
</gene>
<evidence type="ECO:0000259" key="10">
    <source>
        <dbReference type="SMART" id="SM00831"/>
    </source>
</evidence>